<gene>
    <name evidence="2" type="ordered locus">Dd703_0961</name>
</gene>
<feature type="transmembrane region" description="Helical" evidence="1">
    <location>
        <begin position="275"/>
        <end position="293"/>
    </location>
</feature>
<feature type="transmembrane region" description="Helical" evidence="1">
    <location>
        <begin position="73"/>
        <end position="89"/>
    </location>
</feature>
<keyword evidence="1" id="KW-1133">Transmembrane helix</keyword>
<accession>C6CBI3</accession>
<dbReference type="SUPFAM" id="SSF103473">
    <property type="entry name" value="MFS general substrate transporter"/>
    <property type="match status" value="1"/>
</dbReference>
<dbReference type="STRING" id="579405.Dd703_0961"/>
<dbReference type="Proteomes" id="UP000002734">
    <property type="component" value="Chromosome"/>
</dbReference>
<protein>
    <submittedName>
        <fullName evidence="2">Major facilitator superfamily MFS_1</fullName>
    </submittedName>
</protein>
<dbReference type="eggNOG" id="COG0477">
    <property type="taxonomic scope" value="Bacteria"/>
</dbReference>
<name>C6CBI3_MUSP7</name>
<feature type="transmembrane region" description="Helical" evidence="1">
    <location>
        <begin position="21"/>
        <end position="37"/>
    </location>
</feature>
<sequence>MEAINSTPRLICASFGNTLSLYLELTISFTLITFLWNGTALHLALYTSFYAFSILFLGPIVSSWIDKNPKPKLYLSISSIVCFFLTLLQYVYPDILFYLLIVIIKNCFRLTIDPSNMILLKNSSVNLRKNLSYFQMVAQICKMSSPLLIGFYVIHHDPLNILIFISISYLVSFLSYLIFINELVCQPKVNNNSRTNYFNEYRGIIMDKNISPAFILALISSVFFYLSDSQIILKFYEMGLTKSDYGYAMSLSGLSGVVAGFFISKSVLNANIKNILSCLIFRGLGYFLIPASSYAEDIFHIPREYIMYFAMIVMGGAVSINSILLSTYVQYFSSKDNTAKSTSMISSSIGFAMFSAPPVGSFITYYLGLNACFLATSAGILFMVVIFLIKKKDKVERVLI</sequence>
<feature type="transmembrane region" description="Helical" evidence="1">
    <location>
        <begin position="161"/>
        <end position="184"/>
    </location>
</feature>
<evidence type="ECO:0000313" key="2">
    <source>
        <dbReference type="EMBL" id="ACS84768.1"/>
    </source>
</evidence>
<evidence type="ECO:0000256" key="1">
    <source>
        <dbReference type="SAM" id="Phobius"/>
    </source>
</evidence>
<feature type="transmembrane region" description="Helical" evidence="1">
    <location>
        <begin position="341"/>
        <end position="359"/>
    </location>
</feature>
<keyword evidence="1" id="KW-0812">Transmembrane</keyword>
<reference evidence="2" key="1">
    <citation type="submission" date="2009-06" db="EMBL/GenBank/DDBJ databases">
        <title>Complete sequence of Dickeya dadantii Ech703.</title>
        <authorList>
            <consortium name="US DOE Joint Genome Institute"/>
            <person name="Lucas S."/>
            <person name="Copeland A."/>
            <person name="Lapidus A."/>
            <person name="Glavina del Rio T."/>
            <person name="Dalin E."/>
            <person name="Tice H."/>
            <person name="Bruce D."/>
            <person name="Goodwin L."/>
            <person name="Pitluck S."/>
            <person name="Chertkov O."/>
            <person name="Brettin T."/>
            <person name="Detter J.C."/>
            <person name="Han C."/>
            <person name="Larimer F."/>
            <person name="Land M."/>
            <person name="Hauser L."/>
            <person name="Kyrpides N."/>
            <person name="Mikhailova N."/>
            <person name="Balakrishnan V."/>
            <person name="Glasner J."/>
            <person name="Perna N.T."/>
        </authorList>
    </citation>
    <scope>NUCLEOTIDE SEQUENCE [LARGE SCALE GENOMIC DNA]</scope>
    <source>
        <strain evidence="2">Ech703</strain>
    </source>
</reference>
<dbReference type="HOGENOM" id="CLU_701804_0_0_6"/>
<evidence type="ECO:0000313" key="3">
    <source>
        <dbReference type="Proteomes" id="UP000002734"/>
    </source>
</evidence>
<feature type="transmembrane region" description="Helical" evidence="1">
    <location>
        <begin position="245"/>
        <end position="263"/>
    </location>
</feature>
<dbReference type="AlphaFoldDB" id="C6CBI3"/>
<feature type="transmembrane region" description="Helical" evidence="1">
    <location>
        <begin position="365"/>
        <end position="389"/>
    </location>
</feature>
<proteinExistence type="predicted"/>
<dbReference type="EMBL" id="CP001654">
    <property type="protein sequence ID" value="ACS84768.1"/>
    <property type="molecule type" value="Genomic_DNA"/>
</dbReference>
<dbReference type="InterPro" id="IPR036259">
    <property type="entry name" value="MFS_trans_sf"/>
</dbReference>
<feature type="transmembrane region" description="Helical" evidence="1">
    <location>
        <begin position="43"/>
        <end position="61"/>
    </location>
</feature>
<dbReference type="KEGG" id="dda:Dd703_0961"/>
<keyword evidence="3" id="KW-1185">Reference proteome</keyword>
<dbReference type="Gene3D" id="1.20.1250.20">
    <property type="entry name" value="MFS general substrate transporter like domains"/>
    <property type="match status" value="2"/>
</dbReference>
<organism evidence="2 3">
    <name type="scientific">Musicola paradisiaca (strain Ech703)</name>
    <name type="common">Dickeya paradisiaca</name>
    <name type="synonym">Dickeya dadantii</name>
    <dbReference type="NCBI Taxonomy" id="579405"/>
    <lineage>
        <taxon>Bacteria</taxon>
        <taxon>Pseudomonadati</taxon>
        <taxon>Pseudomonadota</taxon>
        <taxon>Gammaproteobacteria</taxon>
        <taxon>Enterobacterales</taxon>
        <taxon>Pectobacteriaceae</taxon>
        <taxon>Musicola</taxon>
    </lineage>
</organism>
<feature type="transmembrane region" description="Helical" evidence="1">
    <location>
        <begin position="305"/>
        <end position="329"/>
    </location>
</feature>
<keyword evidence="1" id="KW-0472">Membrane</keyword>
<feature type="transmembrane region" description="Helical" evidence="1">
    <location>
        <begin position="205"/>
        <end position="225"/>
    </location>
</feature>